<reference evidence="2" key="1">
    <citation type="journal article" date="2021" name="PeerJ">
        <title>Extensive microbial diversity within the chicken gut microbiome revealed by metagenomics and culture.</title>
        <authorList>
            <person name="Gilroy R."/>
            <person name="Ravi A."/>
            <person name="Getino M."/>
            <person name="Pursley I."/>
            <person name="Horton D.L."/>
            <person name="Alikhan N.F."/>
            <person name="Baker D."/>
            <person name="Gharbi K."/>
            <person name="Hall N."/>
            <person name="Watson M."/>
            <person name="Adriaenssens E.M."/>
            <person name="Foster-Nyarko E."/>
            <person name="Jarju S."/>
            <person name="Secka A."/>
            <person name="Antonio M."/>
            <person name="Oren A."/>
            <person name="Chaudhuri R.R."/>
            <person name="La Ragione R."/>
            <person name="Hildebrand F."/>
            <person name="Pallen M.J."/>
        </authorList>
    </citation>
    <scope>NUCLEOTIDE SEQUENCE</scope>
    <source>
        <strain evidence="2">ChiBcec8-13705</strain>
    </source>
</reference>
<evidence type="ECO:0000313" key="3">
    <source>
        <dbReference type="Proteomes" id="UP000886803"/>
    </source>
</evidence>
<gene>
    <name evidence="2" type="ORF">H9945_01420</name>
</gene>
<dbReference type="InterPro" id="IPR036366">
    <property type="entry name" value="PGBDSf"/>
</dbReference>
<dbReference type="Proteomes" id="UP000886803">
    <property type="component" value="Unassembled WGS sequence"/>
</dbReference>
<dbReference type="Pfam" id="PF01471">
    <property type="entry name" value="PG_binding_1"/>
    <property type="match status" value="1"/>
</dbReference>
<organism evidence="2 3">
    <name type="scientific">Candidatus Gemmiger avicola</name>
    <dbReference type="NCBI Taxonomy" id="2838605"/>
    <lineage>
        <taxon>Bacteria</taxon>
        <taxon>Bacillati</taxon>
        <taxon>Bacillota</taxon>
        <taxon>Clostridia</taxon>
        <taxon>Eubacteriales</taxon>
        <taxon>Gemmiger</taxon>
    </lineage>
</organism>
<dbReference type="SUPFAM" id="SSF55166">
    <property type="entry name" value="Hedgehog/DD-peptidase"/>
    <property type="match status" value="1"/>
</dbReference>
<evidence type="ECO:0000313" key="2">
    <source>
        <dbReference type="EMBL" id="HJB41142.1"/>
    </source>
</evidence>
<accession>A0A9D2M4Z9</accession>
<dbReference type="Gene3D" id="1.10.101.10">
    <property type="entry name" value="PGBD-like superfamily/PGBD"/>
    <property type="match status" value="1"/>
</dbReference>
<dbReference type="InterPro" id="IPR036365">
    <property type="entry name" value="PGBD-like_sf"/>
</dbReference>
<proteinExistence type="predicted"/>
<dbReference type="EMBL" id="DWYG01000014">
    <property type="protein sequence ID" value="HJB41142.1"/>
    <property type="molecule type" value="Genomic_DNA"/>
</dbReference>
<reference evidence="2" key="2">
    <citation type="submission" date="2021-04" db="EMBL/GenBank/DDBJ databases">
        <authorList>
            <person name="Gilroy R."/>
        </authorList>
    </citation>
    <scope>NUCLEOTIDE SEQUENCE</scope>
    <source>
        <strain evidence="2">ChiBcec8-13705</strain>
    </source>
</reference>
<dbReference type="InterPro" id="IPR002477">
    <property type="entry name" value="Peptidoglycan-bd-like"/>
</dbReference>
<protein>
    <submittedName>
        <fullName evidence="2">Peptidoglycan-binding protein</fullName>
    </submittedName>
</protein>
<sequence length="230" mass="24792">MPKLFVYDAYNRQFLVYPDLALSDPMPYATGTTLTVREFRGASRASVLWTTTAAMEAWNLTRRRYGAGIPVGYAFRRIWEGGHGTTSQHYAGVAFDVGQSSGAAARRRIHAAATATGAWGYVEPLSMTPTWVHFDRRYGTPACPNTTAGYPTCRRGDRNTYVLILQDALNALGYSAGGLDGIFGAATQRALKACQQSFGLTADGICGCASWRQIASAAVGIGRTRTVVDS</sequence>
<name>A0A9D2M4Z9_9FIRM</name>
<dbReference type="AlphaFoldDB" id="A0A9D2M4Z9"/>
<comment type="caution">
    <text evidence="2">The sequence shown here is derived from an EMBL/GenBank/DDBJ whole genome shotgun (WGS) entry which is preliminary data.</text>
</comment>
<dbReference type="InterPro" id="IPR009045">
    <property type="entry name" value="Zn_M74/Hedgehog-like"/>
</dbReference>
<evidence type="ECO:0000259" key="1">
    <source>
        <dbReference type="Pfam" id="PF01471"/>
    </source>
</evidence>
<feature type="domain" description="Peptidoglycan binding-like" evidence="1">
    <location>
        <begin position="162"/>
        <end position="211"/>
    </location>
</feature>
<dbReference type="SUPFAM" id="SSF47090">
    <property type="entry name" value="PGBD-like"/>
    <property type="match status" value="1"/>
</dbReference>